<evidence type="ECO:0000313" key="15">
    <source>
        <dbReference type="EMBL" id="QEL13836.1"/>
    </source>
</evidence>
<dbReference type="RefSeq" id="WP_149108774.1">
    <property type="nucleotide sequence ID" value="NZ_CP042425.1"/>
</dbReference>
<comment type="pathway">
    <text evidence="1">Porphyrin-containing compound metabolism; protoporphyrin-IX biosynthesis; coproporphyrinogen-III from 5-aminolevulinate: step 1/4.</text>
</comment>
<evidence type="ECO:0000256" key="13">
    <source>
        <dbReference type="RuleBase" id="RU000515"/>
    </source>
</evidence>
<evidence type="ECO:0000256" key="12">
    <source>
        <dbReference type="PIRSR" id="PIRSR001415-5"/>
    </source>
</evidence>
<dbReference type="EMBL" id="CP042425">
    <property type="protein sequence ID" value="QEL13836.1"/>
    <property type="molecule type" value="Genomic_DNA"/>
</dbReference>
<dbReference type="InterPro" id="IPR013785">
    <property type="entry name" value="Aldolase_TIM"/>
</dbReference>
<dbReference type="GO" id="GO:0004655">
    <property type="term" value="F:porphobilinogen synthase activity"/>
    <property type="evidence" value="ECO:0007669"/>
    <property type="project" value="UniProtKB-EC"/>
</dbReference>
<evidence type="ECO:0000256" key="1">
    <source>
        <dbReference type="ARBA" id="ARBA00004694"/>
    </source>
</evidence>
<dbReference type="GO" id="GO:0008270">
    <property type="term" value="F:zinc ion binding"/>
    <property type="evidence" value="ECO:0007669"/>
    <property type="project" value="TreeGrafter"/>
</dbReference>
<feature type="binding site" evidence="11">
    <location>
        <position position="130"/>
    </location>
    <ligand>
        <name>Zn(2+)</name>
        <dbReference type="ChEBI" id="CHEBI:29105"/>
        <note>catalytic</note>
    </ligand>
</feature>
<evidence type="ECO:0000256" key="5">
    <source>
        <dbReference type="ARBA" id="ARBA00023133"/>
    </source>
</evidence>
<evidence type="ECO:0000313" key="16">
    <source>
        <dbReference type="Proteomes" id="UP000324974"/>
    </source>
</evidence>
<sequence>MASQLPFPTAGFPTVRPRRLRSSPILRELVRETKLDAGDFILPLFVRTGRGVRNEIASMPGNFQLSVDTLVEEVGAAKELGVRSFMLFGIPPKKDPEGRVSLDEDGIVQQSLRALRKAYGQDVYLVTDECLCEYTDHGHCGPLCETHAGLDVDNDATLPLLAAQCVSHAKAGADLVAPSGMMDGMVQAIRRGLDDAGFANLPILSYAAKYASGFYGPFRDAAESPPSFGDRSTYQMDPANTNEAIREVALDVQEGADLVMVKPALSYLDIIHRVKETFGLPVAAYNVSGEFAMVKAAARNGWIDERRVTLEILTSIKRAGADMILTYHAKDAAKWLRTG</sequence>
<proteinExistence type="inferred from homology"/>
<keyword evidence="6 13" id="KW-0456">Lyase</keyword>
<feature type="active site" description="Schiff-base intermediate with substrate" evidence="9">
    <location>
        <position position="209"/>
    </location>
</feature>
<evidence type="ECO:0000256" key="7">
    <source>
        <dbReference type="ARBA" id="ARBA00023244"/>
    </source>
</evidence>
<evidence type="ECO:0000256" key="3">
    <source>
        <dbReference type="ARBA" id="ARBA00012053"/>
    </source>
</evidence>
<protein>
    <recommendedName>
        <fullName evidence="4 13">Delta-aminolevulinic acid dehydratase</fullName>
        <ecNumber evidence="3 13">4.2.1.24</ecNumber>
    </recommendedName>
</protein>
<dbReference type="OrthoDB" id="9805001at2"/>
<reference evidence="16" key="1">
    <citation type="submission" date="2019-08" db="EMBL/GenBank/DDBJ databases">
        <title>Limnoglobus roseus gen. nov., sp. nov., a novel freshwater planctomycete with a giant genome from the family Gemmataceae.</title>
        <authorList>
            <person name="Kulichevskaya I.S."/>
            <person name="Naumoff D.G."/>
            <person name="Miroshnikov K."/>
            <person name="Ivanova A."/>
            <person name="Philippov D.A."/>
            <person name="Hakobyan A."/>
            <person name="Rijpstra I.C."/>
            <person name="Sinninghe Damste J.S."/>
            <person name="Liesack W."/>
            <person name="Dedysh S.N."/>
        </authorList>
    </citation>
    <scope>NUCLEOTIDE SEQUENCE [LARGE SCALE GENOMIC DNA]</scope>
    <source>
        <strain evidence="16">PX52</strain>
    </source>
</reference>
<comment type="catalytic activity">
    <reaction evidence="8 13">
        <text>2 5-aminolevulinate = porphobilinogen + 2 H2O + H(+)</text>
        <dbReference type="Rhea" id="RHEA:24064"/>
        <dbReference type="ChEBI" id="CHEBI:15377"/>
        <dbReference type="ChEBI" id="CHEBI:15378"/>
        <dbReference type="ChEBI" id="CHEBI:58126"/>
        <dbReference type="ChEBI" id="CHEBI:356416"/>
        <dbReference type="EC" id="4.2.1.24"/>
    </reaction>
</comment>
<dbReference type="NCBIfam" id="NF006762">
    <property type="entry name" value="PRK09283.1"/>
    <property type="match status" value="1"/>
</dbReference>
<keyword evidence="11" id="KW-0479">Metal-binding</keyword>
<feature type="binding site" evidence="11">
    <location>
        <position position="140"/>
    </location>
    <ligand>
        <name>Zn(2+)</name>
        <dbReference type="ChEBI" id="CHEBI:29105"/>
        <note>catalytic</note>
    </ligand>
</feature>
<dbReference type="GO" id="GO:0006782">
    <property type="term" value="P:protoporphyrinogen IX biosynthetic process"/>
    <property type="evidence" value="ECO:0007669"/>
    <property type="project" value="UniProtKB-UniPathway"/>
</dbReference>
<evidence type="ECO:0000256" key="4">
    <source>
        <dbReference type="ARBA" id="ARBA00020771"/>
    </source>
</evidence>
<keyword evidence="5" id="KW-0350">Heme biosynthesis</keyword>
<dbReference type="Gene3D" id="3.20.20.70">
    <property type="entry name" value="Aldolase class I"/>
    <property type="match status" value="1"/>
</dbReference>
<keyword evidence="12" id="KW-0460">Magnesium</keyword>
<comment type="similarity">
    <text evidence="2 14">Belongs to the ALAD family.</text>
</comment>
<name>A0A5C1A794_9BACT</name>
<feature type="binding site" evidence="12">
    <location>
        <position position="247"/>
    </location>
    <ligand>
        <name>Mg(2+)</name>
        <dbReference type="ChEBI" id="CHEBI:18420"/>
    </ligand>
</feature>
<keyword evidence="16" id="KW-1185">Reference proteome</keyword>
<dbReference type="PRINTS" id="PR00144">
    <property type="entry name" value="DALDHYDRTASE"/>
</dbReference>
<accession>A0A5C1A794</accession>
<dbReference type="UniPathway" id="UPA00251">
    <property type="reaction ID" value="UER00318"/>
</dbReference>
<dbReference type="KEGG" id="lrs:PX52LOC_00694"/>
<dbReference type="InterPro" id="IPR030656">
    <property type="entry name" value="ALAD_AS"/>
</dbReference>
<feature type="binding site" evidence="10">
    <location>
        <position position="327"/>
    </location>
    <ligand>
        <name>5-aminolevulinate</name>
        <dbReference type="ChEBI" id="CHEBI:356416"/>
        <label>2</label>
    </ligand>
</feature>
<dbReference type="SUPFAM" id="SSF51569">
    <property type="entry name" value="Aldolase"/>
    <property type="match status" value="1"/>
</dbReference>
<dbReference type="PROSITE" id="PS00169">
    <property type="entry name" value="D_ALA_DEHYDRATASE"/>
    <property type="match status" value="1"/>
</dbReference>
<feature type="binding site" evidence="10">
    <location>
        <position position="219"/>
    </location>
    <ligand>
        <name>5-aminolevulinate</name>
        <dbReference type="ChEBI" id="CHEBI:356416"/>
        <label>1</label>
    </ligand>
</feature>
<dbReference type="AlphaFoldDB" id="A0A5C1A794"/>
<dbReference type="CDD" id="cd00384">
    <property type="entry name" value="ALAD_PBGS"/>
    <property type="match status" value="1"/>
</dbReference>
<dbReference type="EC" id="4.2.1.24" evidence="3 13"/>
<feature type="binding site" evidence="11">
    <location>
        <position position="132"/>
    </location>
    <ligand>
        <name>Zn(2+)</name>
        <dbReference type="ChEBI" id="CHEBI:29105"/>
        <note>catalytic</note>
    </ligand>
</feature>
<feature type="binding site" evidence="10">
    <location>
        <position position="288"/>
    </location>
    <ligand>
        <name>5-aminolevulinate</name>
        <dbReference type="ChEBI" id="CHEBI:356416"/>
        <label>2</label>
    </ligand>
</feature>
<organism evidence="15 16">
    <name type="scientific">Limnoglobus roseus</name>
    <dbReference type="NCBI Taxonomy" id="2598579"/>
    <lineage>
        <taxon>Bacteria</taxon>
        <taxon>Pseudomonadati</taxon>
        <taxon>Planctomycetota</taxon>
        <taxon>Planctomycetia</taxon>
        <taxon>Gemmatales</taxon>
        <taxon>Gemmataceae</taxon>
        <taxon>Limnoglobus</taxon>
    </lineage>
</organism>
<evidence type="ECO:0000256" key="2">
    <source>
        <dbReference type="ARBA" id="ARBA00008055"/>
    </source>
</evidence>
<evidence type="ECO:0000256" key="11">
    <source>
        <dbReference type="PIRSR" id="PIRSR001415-3"/>
    </source>
</evidence>
<dbReference type="PANTHER" id="PTHR11458:SF0">
    <property type="entry name" value="DELTA-AMINOLEVULINIC ACID DEHYDRATASE"/>
    <property type="match status" value="1"/>
</dbReference>
<dbReference type="GO" id="GO:0005829">
    <property type="term" value="C:cytosol"/>
    <property type="evidence" value="ECO:0007669"/>
    <property type="project" value="TreeGrafter"/>
</dbReference>
<evidence type="ECO:0000256" key="9">
    <source>
        <dbReference type="PIRSR" id="PIRSR001415-1"/>
    </source>
</evidence>
<evidence type="ECO:0000256" key="10">
    <source>
        <dbReference type="PIRSR" id="PIRSR001415-2"/>
    </source>
</evidence>
<dbReference type="Proteomes" id="UP000324974">
    <property type="component" value="Chromosome"/>
</dbReference>
<dbReference type="SMART" id="SM01004">
    <property type="entry name" value="ALAD"/>
    <property type="match status" value="1"/>
</dbReference>
<keyword evidence="11" id="KW-0862">Zinc</keyword>
<evidence type="ECO:0000256" key="8">
    <source>
        <dbReference type="ARBA" id="ARBA00047651"/>
    </source>
</evidence>
<dbReference type="PIRSF" id="PIRSF001415">
    <property type="entry name" value="Porphbilin_synth"/>
    <property type="match status" value="1"/>
</dbReference>
<dbReference type="PANTHER" id="PTHR11458">
    <property type="entry name" value="DELTA-AMINOLEVULINIC ACID DEHYDRATASE"/>
    <property type="match status" value="1"/>
</dbReference>
<dbReference type="InterPro" id="IPR001731">
    <property type="entry name" value="ALAD"/>
</dbReference>
<evidence type="ECO:0000256" key="14">
    <source>
        <dbReference type="RuleBase" id="RU004161"/>
    </source>
</evidence>
<dbReference type="FunFam" id="3.20.20.70:FF:000019">
    <property type="entry name" value="Delta-aminolevulinic acid dehydratase"/>
    <property type="match status" value="1"/>
</dbReference>
<comment type="subunit">
    <text evidence="13">Homooctamer.</text>
</comment>
<gene>
    <name evidence="15" type="ORF">PX52LOC_00694</name>
</gene>
<keyword evidence="7 13" id="KW-0627">Porphyrin biosynthesis</keyword>
<evidence type="ECO:0000256" key="6">
    <source>
        <dbReference type="ARBA" id="ARBA00023239"/>
    </source>
</evidence>
<dbReference type="Pfam" id="PF00490">
    <property type="entry name" value="ALAD"/>
    <property type="match status" value="1"/>
</dbReference>
<feature type="binding site" evidence="10">
    <location>
        <position position="231"/>
    </location>
    <ligand>
        <name>5-aminolevulinate</name>
        <dbReference type="ChEBI" id="CHEBI:356416"/>
        <label>1</label>
    </ligand>
</feature>
<feature type="active site" description="Schiff-base intermediate with substrate" evidence="9">
    <location>
        <position position="262"/>
    </location>
</feature>